<dbReference type="PROSITE" id="PS00916">
    <property type="entry name" value="PI3_4_KINASE_2"/>
    <property type="match status" value="1"/>
</dbReference>
<organism evidence="22 23">
    <name type="scientific">Cochliobolus sativus</name>
    <name type="common">Common root rot and spot blotch fungus</name>
    <name type="synonym">Bipolaris sorokiniana</name>
    <dbReference type="NCBI Taxonomy" id="45130"/>
    <lineage>
        <taxon>Eukaryota</taxon>
        <taxon>Fungi</taxon>
        <taxon>Dikarya</taxon>
        <taxon>Ascomycota</taxon>
        <taxon>Pezizomycotina</taxon>
        <taxon>Dothideomycetes</taxon>
        <taxon>Pleosporomycetidae</taxon>
        <taxon>Pleosporales</taxon>
        <taxon>Pleosporineae</taxon>
        <taxon>Pleosporaceae</taxon>
        <taxon>Bipolaris</taxon>
    </lineage>
</organism>
<keyword evidence="8 17" id="KW-0547">Nucleotide-binding</keyword>
<evidence type="ECO:0000256" key="13">
    <source>
        <dbReference type="ARBA" id="ARBA00025079"/>
    </source>
</evidence>
<dbReference type="InterPro" id="IPR011990">
    <property type="entry name" value="TPR-like_helical_dom_sf"/>
</dbReference>
<reference evidence="22" key="1">
    <citation type="submission" date="2019-11" db="EMBL/GenBank/DDBJ databases">
        <title>Bipolaris sorokiniana Genome sequencing.</title>
        <authorList>
            <person name="Wang H."/>
        </authorList>
    </citation>
    <scope>NUCLEOTIDE SEQUENCE</scope>
</reference>
<dbReference type="PROSITE" id="PS00915">
    <property type="entry name" value="PI3_4_KINASE_1"/>
    <property type="match status" value="1"/>
</dbReference>
<comment type="catalytic activity">
    <reaction evidence="15 17">
        <text>L-threonyl-[protein] + ATP = O-phospho-L-threonyl-[protein] + ADP + H(+)</text>
        <dbReference type="Rhea" id="RHEA:46608"/>
        <dbReference type="Rhea" id="RHEA-COMP:11060"/>
        <dbReference type="Rhea" id="RHEA-COMP:11605"/>
        <dbReference type="ChEBI" id="CHEBI:15378"/>
        <dbReference type="ChEBI" id="CHEBI:30013"/>
        <dbReference type="ChEBI" id="CHEBI:30616"/>
        <dbReference type="ChEBI" id="CHEBI:61977"/>
        <dbReference type="ChEBI" id="CHEBI:456216"/>
        <dbReference type="EC" id="2.7.11.1"/>
    </reaction>
</comment>
<comment type="similarity">
    <text evidence="2 17">Belongs to the PI3/PI4-kinase family.</text>
</comment>
<dbReference type="InterPro" id="IPR057564">
    <property type="entry name" value="HEAT_ATR"/>
</dbReference>
<dbReference type="GO" id="GO:0005886">
    <property type="term" value="C:plasma membrane"/>
    <property type="evidence" value="ECO:0007669"/>
    <property type="project" value="UniProtKB-SubCell"/>
</dbReference>
<dbReference type="SMART" id="SM01346">
    <property type="entry name" value="DUF3385"/>
    <property type="match status" value="1"/>
</dbReference>
<evidence type="ECO:0000256" key="9">
    <source>
        <dbReference type="ARBA" id="ARBA00022777"/>
    </source>
</evidence>
<dbReference type="Pfam" id="PF02260">
    <property type="entry name" value="FATC"/>
    <property type="match status" value="1"/>
</dbReference>
<evidence type="ECO:0000313" key="22">
    <source>
        <dbReference type="EMBL" id="KAF5848953.1"/>
    </source>
</evidence>
<dbReference type="GO" id="GO:0005634">
    <property type="term" value="C:nucleus"/>
    <property type="evidence" value="ECO:0007669"/>
    <property type="project" value="TreeGrafter"/>
</dbReference>
<feature type="compositionally biased region" description="Polar residues" evidence="18">
    <location>
        <begin position="2153"/>
        <end position="2163"/>
    </location>
</feature>
<dbReference type="PANTHER" id="PTHR11139:SF9">
    <property type="entry name" value="SERINE_THREONINE-PROTEIN KINASE MTOR"/>
    <property type="match status" value="1"/>
</dbReference>
<dbReference type="InterPro" id="IPR014009">
    <property type="entry name" value="PIK_FAT"/>
</dbReference>
<dbReference type="GO" id="GO:0000785">
    <property type="term" value="C:chromatin"/>
    <property type="evidence" value="ECO:0007669"/>
    <property type="project" value="UniProtKB-ARBA"/>
</dbReference>
<dbReference type="GO" id="GO:0031137">
    <property type="term" value="P:regulation of conjugation with cellular fusion"/>
    <property type="evidence" value="ECO:0007669"/>
    <property type="project" value="UniProtKB-ARBA"/>
</dbReference>
<dbReference type="GO" id="GO:0006995">
    <property type="term" value="P:cellular response to nitrogen starvation"/>
    <property type="evidence" value="ECO:0007669"/>
    <property type="project" value="UniProtKB-ARBA"/>
</dbReference>
<sequence>MAQQSPLSSTLDRIVHELRSKNDETRQRAANTLRQTVESAHRELAPNLFTNFNNEVYTRISGLIVTGSDSNERIGGIHALNALIDFRGDDAGQKTTRFASYLRAVMRGQDITAMVVAAKALGRLAKPGGTLTAELVEAEVKGALEWLQLERLENRRFAAVLILRELAKNSPTLMYQWIAQIFEVIWVALRDPKVLIRESAAEAISACFEIISPRDSQMRQLWFGKVYDEILRGFTINTNEAIHGSLLTMKELLDKSAMFMNDQKYKETVEQVLKYREHRDALVRREVVLIIPILAAYSPTEFATKYLHQCMLHLQGLIRKDRDRDKAFVAIGQIANAVGVAISPYLEGILGFIQEGLIAKARNKNVINEAPIFQCLSMIAAAVGQALTKSVERLLDPIFSCGLSDSLFQALVDMAHYVPPSRPMIQEKLLDLLSQILAGRHFLPLGSPYQVSQPPQIWTRDHKDPQIIAQREAEIALALHTLGSFDFTGHVLNEFVRDVAIRYVEADNPEIRKRAALTCCQLFVKDPIVHQTSTHATKVVGDIIEKLLTVGVGDIDSDIRWDVLVALDARFDRHLGKADNVRTLFLALNDEVFGIREAAMSIIGRLTAVNPAYVFPSLRKVLLQLLTEVNYANSPRSKEESAKLISSLVGAADSLIKPLIDPIVEVLLPKCKDPNPEVASTTLKAIGDLATVGGEGMIKYIKDLMPGITPSNEEYYPTIVISTLMGLLKDPSLVQYHTAIVEAVMNIYATMGLKCVPFLNQVVPGFLHVIRSTPAGRSEGYFNQLSQLVRIRLPSERVLHAFLIFGSSAEEYMHLIIPVMVKMFDKPGQPVQIRRHAIETLGRLSKQVNVSEFAARIIHPICRVLAGSEPTLKQTALETLCALIFQLGPDYIHFVPTVSKILVAHKVPHENYARIVSKLQKGEPLPQDLSPDERYGEDDEDLNPAEILTKKLAVNQQHLKQAWEASNKTTKEDWIEWMRRFSVELLRESPQQALRACTPLGSVYNPIARTLFNSAFVSCWTELYDQYQEELVRSIETALTSPNIPPEILQVLLNLAEFMEHDDKALPIDVRILGMYAGKCHAFAKALHYKELEFNAEQNSSAVEALISINNQLQQTDAAFGILRKAQNYHDVELKETWFEKLQKWDEALAAYQRRELEEPDSFDVTMGKMRCLHALGEWDLLSSLSKEKWANASQEYRKAIAPLAATAAWGLGKFADMDNYLGVMKEQSPDRAFFASILNIHNNRFEIAVDEIAKARKGLDTELSSLLGESYQRAYLPMIRVQMLAELEEIMQYKQNEGNLEKQKSMRKTWMKRLRGLQPNPEVWQRMIKVRQLVISPQEGTDMWIKYTNLCRKSNRMNLANKALQKLLDIESTGDSTVVEFVRNNAHEISHPVAYTTYKYMWADQNHKQEALDSMKDFTTRLSEDLAMRSRAAVNPMMAQNGMNGMSNGQHMFSNVNPFAATNGHNGVNGMHGSSLMNGSVTSTSPTDLAECHRLLAKCYLKQGDWQQELNDGEWDHEFVHEILAAYAAATRYNKDWYKAWHAWALANFEVINSITSKSDREATDVPHNIIHDHVIPAIQGFFKSIALSSTSSLQDTLRLLTLWFSYGGREGVNRTITEGTKSVPIDTWLEVIPQLLARINQPNAVVRQSIHQLLIEVGKAHPQALVFPLTVSMKSDVSRRQRSAKELMEAMREHSPRLVEQADLVSHELIRIAVLWHEQWHEGLEEASRLYFGDHNIDGMFATLAPLHAMLDKGPETLREISFIQSFGRELQEARDWCNTFRTSGEIGDLNQAWDLYYQVFRKIARQLPSLMTLELQYVSPKLKEAHDLELAVPGTYQVGKPVIRIISFDPVATVIQSKQRPRKLEMRGSDGKAHTHILKGHEDIRQDERVMQLFGLCNTLLSNDVESRKRHLNIQRYAAVPLSTQSGLLGFVPNSDTLHVLIREYRDSRKILLNIEHRIMLQMAPDYDCLTLMQKVEVFGYALDNTTGQDLYRVLWLKSKSSEAWLDRRTNYTRSLAVMSMVGYILGLGDRHPSNLMLDRVTGKIIHIDFGDCFEVAMHREKYPERVPFRLTRMLTYAMEVSNIEGSYRTTCEHVMRVLRSNKESVMAVLEAFIHDPLLTWRLNHRDASPIEPNYPSERRQSIMGADTAAATTDPHQMSSIVGRPRHRSSVAPPQNNEADAKEVQNARALQVLSRVKEKLTGRDFGKGEELKTEMQVDRLIKEATNLENLCQHYIGWCSFW</sequence>
<dbReference type="InterPro" id="IPR018936">
    <property type="entry name" value="PI3/4_kinase_CS"/>
</dbReference>
<evidence type="ECO:0000256" key="16">
    <source>
        <dbReference type="ARBA" id="ARBA00048679"/>
    </source>
</evidence>
<evidence type="ECO:0000256" key="11">
    <source>
        <dbReference type="ARBA" id="ARBA00023254"/>
    </source>
</evidence>
<dbReference type="GO" id="GO:1901992">
    <property type="term" value="P:positive regulation of mitotic cell cycle phase transition"/>
    <property type="evidence" value="ECO:0007669"/>
    <property type="project" value="UniProtKB-ARBA"/>
</dbReference>
<evidence type="ECO:0000256" key="3">
    <source>
        <dbReference type="ARBA" id="ARBA00011370"/>
    </source>
</evidence>
<keyword evidence="7" id="KW-0677">Repeat</keyword>
<keyword evidence="11" id="KW-0469">Meiosis</keyword>
<evidence type="ECO:0000256" key="12">
    <source>
        <dbReference type="ARBA" id="ARBA00023306"/>
    </source>
</evidence>
<dbReference type="EMBL" id="WNKQ01000010">
    <property type="protein sequence ID" value="KAF5848953.1"/>
    <property type="molecule type" value="Genomic_DNA"/>
</dbReference>
<keyword evidence="9 17" id="KW-0418">Kinase</keyword>
<dbReference type="Proteomes" id="UP000624244">
    <property type="component" value="Unassembled WGS sequence"/>
</dbReference>
<evidence type="ECO:0000256" key="5">
    <source>
        <dbReference type="ARBA" id="ARBA00022554"/>
    </source>
</evidence>
<evidence type="ECO:0000256" key="4">
    <source>
        <dbReference type="ARBA" id="ARBA00022527"/>
    </source>
</evidence>
<keyword evidence="4 17" id="KW-0723">Serine/threonine-protein kinase</keyword>
<evidence type="ECO:0000259" key="19">
    <source>
        <dbReference type="PROSITE" id="PS50290"/>
    </source>
</evidence>
<feature type="domain" description="PI3K/PI4K catalytic" evidence="19">
    <location>
        <begin position="1851"/>
        <end position="2169"/>
    </location>
</feature>
<comment type="caution">
    <text evidence="22">The sequence shown here is derived from an EMBL/GenBank/DDBJ whole genome shotgun (WGS) entry which is preliminary data.</text>
</comment>
<dbReference type="SUPFAM" id="SSF48371">
    <property type="entry name" value="ARM repeat"/>
    <property type="match status" value="2"/>
</dbReference>
<dbReference type="PROSITE" id="PS51189">
    <property type="entry name" value="FAT"/>
    <property type="match status" value="1"/>
</dbReference>
<dbReference type="PROSITE" id="PS50290">
    <property type="entry name" value="PI3_4_KINASE_3"/>
    <property type="match status" value="1"/>
</dbReference>
<dbReference type="GO" id="GO:0038202">
    <property type="term" value="P:TORC1 signaling"/>
    <property type="evidence" value="ECO:0007669"/>
    <property type="project" value="TreeGrafter"/>
</dbReference>
<dbReference type="InterPro" id="IPR036940">
    <property type="entry name" value="PI3/4_kinase_cat_sf"/>
</dbReference>
<evidence type="ECO:0000256" key="6">
    <source>
        <dbReference type="ARBA" id="ARBA00022679"/>
    </source>
</evidence>
<dbReference type="Pfam" id="PF02259">
    <property type="entry name" value="FAT"/>
    <property type="match status" value="1"/>
</dbReference>
<dbReference type="GO" id="GO:0000329">
    <property type="term" value="C:fungal-type vacuole membrane"/>
    <property type="evidence" value="ECO:0007669"/>
    <property type="project" value="UniProtKB-ARBA"/>
</dbReference>
<dbReference type="Pfam" id="PF11865">
    <property type="entry name" value="mTOR_dom"/>
    <property type="match status" value="1"/>
</dbReference>
<dbReference type="CDD" id="cd05169">
    <property type="entry name" value="PIKKc_TOR"/>
    <property type="match status" value="1"/>
</dbReference>
<dbReference type="EC" id="2.7.11.1" evidence="17"/>
<dbReference type="InterPro" id="IPR003152">
    <property type="entry name" value="FATC_dom"/>
</dbReference>
<dbReference type="InterPro" id="IPR011989">
    <property type="entry name" value="ARM-like"/>
</dbReference>
<dbReference type="Pfam" id="PF23593">
    <property type="entry name" value="HEAT_ATR"/>
    <property type="match status" value="1"/>
</dbReference>
<keyword evidence="6 17" id="KW-0808">Transferase</keyword>
<evidence type="ECO:0000256" key="10">
    <source>
        <dbReference type="ARBA" id="ARBA00022840"/>
    </source>
</evidence>
<dbReference type="InterPro" id="IPR009076">
    <property type="entry name" value="FRB_dom"/>
</dbReference>
<dbReference type="GO" id="GO:0016242">
    <property type="term" value="P:negative regulation of macroautophagy"/>
    <property type="evidence" value="ECO:0007669"/>
    <property type="project" value="TreeGrafter"/>
</dbReference>
<protein>
    <recommendedName>
        <fullName evidence="17">Serine/threonine-protein kinase TOR</fullName>
        <ecNumber evidence="17">2.7.11.1</ecNumber>
    </recommendedName>
</protein>
<name>A0A8H5ZJK2_COCSA</name>
<comment type="catalytic activity">
    <reaction evidence="16">
        <text>L-seryl-[protein] + ATP = O-phospho-L-seryl-[protein] + ADP + H(+)</text>
        <dbReference type="Rhea" id="RHEA:17989"/>
        <dbReference type="Rhea" id="RHEA-COMP:9863"/>
        <dbReference type="Rhea" id="RHEA-COMP:11604"/>
        <dbReference type="ChEBI" id="CHEBI:15378"/>
        <dbReference type="ChEBI" id="CHEBI:29999"/>
        <dbReference type="ChEBI" id="CHEBI:30616"/>
        <dbReference type="ChEBI" id="CHEBI:83421"/>
        <dbReference type="ChEBI" id="CHEBI:456216"/>
        <dbReference type="EC" id="2.7.11.1"/>
    </reaction>
</comment>
<dbReference type="GO" id="GO:0004674">
    <property type="term" value="F:protein serine/threonine kinase activity"/>
    <property type="evidence" value="ECO:0007669"/>
    <property type="project" value="UniProtKB-KW"/>
</dbReference>
<evidence type="ECO:0000256" key="18">
    <source>
        <dbReference type="SAM" id="MobiDB-lite"/>
    </source>
</evidence>
<keyword evidence="5" id="KW-0926">Vacuole</keyword>
<accession>A0A8H5ZJK2</accession>
<dbReference type="SMART" id="SM00146">
    <property type="entry name" value="PI3Kc"/>
    <property type="match status" value="1"/>
</dbReference>
<evidence type="ECO:0000313" key="23">
    <source>
        <dbReference type="Proteomes" id="UP000624244"/>
    </source>
</evidence>
<feature type="domain" description="FAT" evidence="20">
    <location>
        <begin position="1072"/>
        <end position="1677"/>
    </location>
</feature>
<dbReference type="GO" id="GO:0044877">
    <property type="term" value="F:protein-containing complex binding"/>
    <property type="evidence" value="ECO:0007669"/>
    <property type="project" value="InterPro"/>
</dbReference>
<proteinExistence type="inferred from homology"/>
<dbReference type="GO" id="GO:0045944">
    <property type="term" value="P:positive regulation of transcription by RNA polymerase II"/>
    <property type="evidence" value="ECO:0007669"/>
    <property type="project" value="UniProtKB-ARBA"/>
</dbReference>
<feature type="domain" description="FATC" evidence="21">
    <location>
        <begin position="2212"/>
        <end position="2244"/>
    </location>
</feature>
<dbReference type="GO" id="GO:1905356">
    <property type="term" value="P:regulation of snRNA pseudouridine synthesis"/>
    <property type="evidence" value="ECO:0007669"/>
    <property type="project" value="UniProtKB-ARBA"/>
</dbReference>
<dbReference type="InterPro" id="IPR000403">
    <property type="entry name" value="PI3/4_kinase_cat_dom"/>
</dbReference>
<dbReference type="Gene3D" id="1.20.120.150">
    <property type="entry name" value="FKBP12-rapamycin binding domain"/>
    <property type="match status" value="1"/>
</dbReference>
<evidence type="ECO:0000256" key="7">
    <source>
        <dbReference type="ARBA" id="ARBA00022737"/>
    </source>
</evidence>
<dbReference type="FunFam" id="3.30.1010.10:FF:000004">
    <property type="entry name" value="Serine/threonine-protein kinase TOR"/>
    <property type="match status" value="1"/>
</dbReference>
<dbReference type="GO" id="GO:0010972">
    <property type="term" value="P:negative regulation of G2/M transition of mitotic cell cycle"/>
    <property type="evidence" value="ECO:0007669"/>
    <property type="project" value="UniProtKB-ARBA"/>
</dbReference>
<feature type="region of interest" description="Disordered" evidence="18">
    <location>
        <begin position="2150"/>
        <end position="2183"/>
    </location>
</feature>
<dbReference type="Gene3D" id="1.10.1070.11">
    <property type="entry name" value="Phosphatidylinositol 3-/4-kinase, catalytic domain"/>
    <property type="match status" value="1"/>
</dbReference>
<dbReference type="GO" id="GO:0031931">
    <property type="term" value="C:TORC1 complex"/>
    <property type="evidence" value="ECO:0007669"/>
    <property type="project" value="TreeGrafter"/>
</dbReference>
<evidence type="ECO:0000256" key="14">
    <source>
        <dbReference type="ARBA" id="ARBA00029427"/>
    </source>
</evidence>
<evidence type="ECO:0000259" key="20">
    <source>
        <dbReference type="PROSITE" id="PS51189"/>
    </source>
</evidence>
<dbReference type="FunFam" id="1.25.10.10:FF:000487">
    <property type="entry name" value="Serine/threonine-protein kinase TOR"/>
    <property type="match status" value="1"/>
</dbReference>
<dbReference type="InterPro" id="IPR024585">
    <property type="entry name" value="mTOR_dom"/>
</dbReference>
<dbReference type="GO" id="GO:0042254">
    <property type="term" value="P:ribosome biogenesis"/>
    <property type="evidence" value="ECO:0007669"/>
    <property type="project" value="UniProtKB-ARBA"/>
</dbReference>
<evidence type="ECO:0000256" key="15">
    <source>
        <dbReference type="ARBA" id="ARBA00047899"/>
    </source>
</evidence>
<keyword evidence="10 17" id="KW-0067">ATP-binding</keyword>
<gene>
    <name evidence="22" type="ORF">GGP41_010053</name>
</gene>
<dbReference type="Gene3D" id="3.30.1010.10">
    <property type="entry name" value="Phosphatidylinositol 3-kinase Catalytic Subunit, Chain A, domain 4"/>
    <property type="match status" value="1"/>
</dbReference>
<dbReference type="Pfam" id="PF00454">
    <property type="entry name" value="PI3_PI4_kinase"/>
    <property type="match status" value="1"/>
</dbReference>
<dbReference type="FunFam" id="1.25.10.10:FF:000582">
    <property type="entry name" value="Serine/threonine-protein kinase TOR"/>
    <property type="match status" value="1"/>
</dbReference>
<dbReference type="PROSITE" id="PS51190">
    <property type="entry name" value="FATC"/>
    <property type="match status" value="1"/>
</dbReference>
<evidence type="ECO:0000256" key="2">
    <source>
        <dbReference type="ARBA" id="ARBA00011031"/>
    </source>
</evidence>
<dbReference type="SMART" id="SM01345">
    <property type="entry name" value="Rapamycin_bind"/>
    <property type="match status" value="1"/>
</dbReference>
<evidence type="ECO:0000256" key="1">
    <source>
        <dbReference type="ARBA" id="ARBA00004413"/>
    </source>
</evidence>
<evidence type="ECO:0000256" key="17">
    <source>
        <dbReference type="RuleBase" id="RU364109"/>
    </source>
</evidence>
<comment type="subcellular location">
    <subcellularLocation>
        <location evidence="1">Cell membrane</location>
        <topology evidence="1">Peripheral membrane protein</topology>
        <orientation evidence="1">Cytoplasmic side</orientation>
    </subcellularLocation>
    <subcellularLocation>
        <location evidence="14">Vacuole membrane</location>
        <topology evidence="14">Peripheral membrane protein</topology>
        <orientation evidence="14">Cytoplasmic side</orientation>
    </subcellularLocation>
</comment>
<evidence type="ECO:0000256" key="8">
    <source>
        <dbReference type="ARBA" id="ARBA00022741"/>
    </source>
</evidence>
<dbReference type="FunFam" id="1.25.10.10:FF:000371">
    <property type="entry name" value="Serine/threonine-protein kinase TOR"/>
    <property type="match status" value="1"/>
</dbReference>
<dbReference type="FunFam" id="1.10.1070.11:FF:000020">
    <property type="entry name" value="Serine/threonine-protein kinase TOR"/>
    <property type="match status" value="1"/>
</dbReference>
<dbReference type="GO" id="GO:0005524">
    <property type="term" value="F:ATP binding"/>
    <property type="evidence" value="ECO:0007669"/>
    <property type="project" value="UniProtKB-KW"/>
</dbReference>
<dbReference type="Gene3D" id="1.25.40.10">
    <property type="entry name" value="Tetratricopeptide repeat domain"/>
    <property type="match status" value="1"/>
</dbReference>
<evidence type="ECO:0000259" key="21">
    <source>
        <dbReference type="PROSITE" id="PS51190"/>
    </source>
</evidence>
<dbReference type="Pfam" id="PF08771">
    <property type="entry name" value="FRB_dom"/>
    <property type="match status" value="1"/>
</dbReference>
<comment type="function">
    <text evidence="13">Serine/threonine protein kinase which activates checkpoint signaling upon genotoxic stresses such as ionizing radiation (IR), ultraviolet light (UV), or DNA replication stalling, thereby acting as a DNA damage sensor. Recognizes the substrate consensus sequence [ST]-Q. Phosphorylates histone H2A to form H2AS128ph (gamma-H2A) at sites of DNA damage, involved in the regulation of DNA damage response mechanism. Required for the control of telomere length and genome stability.</text>
</comment>
<dbReference type="GO" id="GO:0031932">
    <property type="term" value="C:TORC2 complex"/>
    <property type="evidence" value="ECO:0007669"/>
    <property type="project" value="TreeGrafter"/>
</dbReference>
<dbReference type="PANTHER" id="PTHR11139">
    <property type="entry name" value="ATAXIA TELANGIECTASIA MUTATED ATM -RELATED"/>
    <property type="match status" value="1"/>
</dbReference>
<dbReference type="InterPro" id="IPR003151">
    <property type="entry name" value="PIK-rel_kinase_FAT"/>
</dbReference>
<dbReference type="SMART" id="SM01343">
    <property type="entry name" value="FATC"/>
    <property type="match status" value="1"/>
</dbReference>
<dbReference type="SUPFAM" id="SSF56112">
    <property type="entry name" value="Protein kinase-like (PK-like)"/>
    <property type="match status" value="1"/>
</dbReference>
<dbReference type="FunFam" id="1.20.120.150:FF:000001">
    <property type="entry name" value="Serine/threonine-protein kinase TOR"/>
    <property type="match status" value="1"/>
</dbReference>
<dbReference type="GO" id="GO:0051321">
    <property type="term" value="P:meiotic cell cycle"/>
    <property type="evidence" value="ECO:0007669"/>
    <property type="project" value="UniProtKB-KW"/>
</dbReference>
<dbReference type="SUPFAM" id="SSF47212">
    <property type="entry name" value="FKBP12-rapamycin-binding domain of FKBP-rapamycin-associated protein (FRAP)"/>
    <property type="match status" value="1"/>
</dbReference>
<dbReference type="InterPro" id="IPR026683">
    <property type="entry name" value="TOR_cat"/>
</dbReference>
<comment type="subunit">
    <text evidence="3">Associates with DNA double-strand breaks.</text>
</comment>
<dbReference type="InterPro" id="IPR050517">
    <property type="entry name" value="DDR_Repair_Kinase"/>
</dbReference>
<dbReference type="InterPro" id="IPR011009">
    <property type="entry name" value="Kinase-like_dom_sf"/>
</dbReference>
<keyword evidence="12" id="KW-0131">Cell cycle</keyword>
<dbReference type="InterPro" id="IPR036738">
    <property type="entry name" value="FRB_sf"/>
</dbReference>
<dbReference type="InterPro" id="IPR016024">
    <property type="entry name" value="ARM-type_fold"/>
</dbReference>
<dbReference type="Gene3D" id="1.25.10.10">
    <property type="entry name" value="Leucine-rich Repeat Variant"/>
    <property type="match status" value="3"/>
</dbReference>